<evidence type="ECO:0000256" key="9">
    <source>
        <dbReference type="SAM" id="Coils"/>
    </source>
</evidence>
<dbReference type="SUPFAM" id="SSF55874">
    <property type="entry name" value="ATPase domain of HSP90 chaperone/DNA topoisomerase II/histidine kinase"/>
    <property type="match status" value="1"/>
</dbReference>
<dbReference type="SMART" id="SM00387">
    <property type="entry name" value="HATPase_c"/>
    <property type="match status" value="1"/>
</dbReference>
<feature type="transmembrane region" description="Helical" evidence="10">
    <location>
        <begin position="156"/>
        <end position="177"/>
    </location>
</feature>
<feature type="transmembrane region" description="Helical" evidence="10">
    <location>
        <begin position="6"/>
        <end position="28"/>
    </location>
</feature>
<dbReference type="GO" id="GO:0000155">
    <property type="term" value="F:phosphorelay sensor kinase activity"/>
    <property type="evidence" value="ECO:0007669"/>
    <property type="project" value="InterPro"/>
</dbReference>
<keyword evidence="6" id="KW-0418">Kinase</keyword>
<comment type="catalytic activity">
    <reaction evidence="1">
        <text>ATP + protein L-histidine = ADP + protein N-phospho-L-histidine.</text>
        <dbReference type="EC" id="2.7.13.3"/>
    </reaction>
</comment>
<dbReference type="EMBL" id="FWZU01000003">
    <property type="protein sequence ID" value="SMF13971.1"/>
    <property type="molecule type" value="Genomic_DNA"/>
</dbReference>
<keyword evidence="13" id="KW-1185">Reference proteome</keyword>
<dbReference type="GO" id="GO:0005524">
    <property type="term" value="F:ATP binding"/>
    <property type="evidence" value="ECO:0007669"/>
    <property type="project" value="UniProtKB-KW"/>
</dbReference>
<sequence>MRAVKIKVLVFFIVFLGFMFLNTGSYWFNIVSLRDRLVVMDHFHDLLSDILEIRRYEKNFLFYPEPESLKEAVIYLDKAEGAVAVLKDNIIEIGGQDYYNKFMKNISDYSHQLNILSHGSKGDLLKTRNLGTEMVQSAQNLLSLKQKRIHTTLIKIQYIPIVVMLSLALLIVILFYWQAKKVLGRLVYVQKAAEGVAKGDYSSIDQITSDDEISSLMHSAFSSMAADIEHRQNQLIESRKLSSIGTLTSGIAHELNNPLNNVSLTADTMLEEFEELEADEAKEMLNDIINEIGRASEVVRNLLDFSRESEQSISELGVETLINETKKLVVNQLRLDKITLNINIPADIPKVLGDLNSLQQVFINLFMNADHAMEGGGTLTVTASSAPDNYVRFDVTDTGCGMTAETLERIFDPFFTTKPVGKGTGLGLSIIYGLIKKHSGFIEVQSKLEVGTTFSIYLPAVSQLENSHGQISSGSN</sequence>
<reference evidence="13" key="1">
    <citation type="submission" date="2017-04" db="EMBL/GenBank/DDBJ databases">
        <authorList>
            <person name="Varghese N."/>
            <person name="Submissions S."/>
        </authorList>
    </citation>
    <scope>NUCLEOTIDE SEQUENCE [LARGE SCALE GENOMIC DNA]</scope>
    <source>
        <strain evidence="13">K3S</strain>
    </source>
</reference>
<gene>
    <name evidence="12" type="ORF">SAMN06295933_1786</name>
</gene>
<dbReference type="Pfam" id="PF02518">
    <property type="entry name" value="HATPase_c"/>
    <property type="match status" value="1"/>
</dbReference>
<keyword evidence="5" id="KW-0547">Nucleotide-binding</keyword>
<dbReference type="Gene3D" id="6.10.340.10">
    <property type="match status" value="1"/>
</dbReference>
<evidence type="ECO:0000256" key="4">
    <source>
        <dbReference type="ARBA" id="ARBA00022679"/>
    </source>
</evidence>
<keyword evidence="3" id="KW-0597">Phosphoprotein</keyword>
<feature type="domain" description="Histidine kinase" evidence="11">
    <location>
        <begin position="250"/>
        <end position="462"/>
    </location>
</feature>
<proteinExistence type="predicted"/>
<keyword evidence="8" id="KW-0902">Two-component regulatory system</keyword>
<dbReference type="Gene3D" id="1.10.287.130">
    <property type="match status" value="1"/>
</dbReference>
<evidence type="ECO:0000256" key="6">
    <source>
        <dbReference type="ARBA" id="ARBA00022777"/>
    </source>
</evidence>
<accession>A0A1X7DE75</accession>
<dbReference type="InterPro" id="IPR036097">
    <property type="entry name" value="HisK_dim/P_sf"/>
</dbReference>
<dbReference type="CDD" id="cd00082">
    <property type="entry name" value="HisKA"/>
    <property type="match status" value="1"/>
</dbReference>
<evidence type="ECO:0000256" key="2">
    <source>
        <dbReference type="ARBA" id="ARBA00012438"/>
    </source>
</evidence>
<dbReference type="InterPro" id="IPR005467">
    <property type="entry name" value="His_kinase_dom"/>
</dbReference>
<keyword evidence="10" id="KW-0472">Membrane</keyword>
<evidence type="ECO:0000259" key="11">
    <source>
        <dbReference type="PROSITE" id="PS50109"/>
    </source>
</evidence>
<evidence type="ECO:0000256" key="3">
    <source>
        <dbReference type="ARBA" id="ARBA00022553"/>
    </source>
</evidence>
<name>A0A1X7DE75_9BACT</name>
<dbReference type="OrthoDB" id="224978at2"/>
<dbReference type="RefSeq" id="WP_085101403.1">
    <property type="nucleotide sequence ID" value="NZ_FWZU01000003.1"/>
</dbReference>
<evidence type="ECO:0000256" key="10">
    <source>
        <dbReference type="SAM" id="Phobius"/>
    </source>
</evidence>
<dbReference type="Proteomes" id="UP000192906">
    <property type="component" value="Unassembled WGS sequence"/>
</dbReference>
<organism evidence="12 13">
    <name type="scientific">Desulfovibrio gilichinskyi</name>
    <dbReference type="NCBI Taxonomy" id="1519643"/>
    <lineage>
        <taxon>Bacteria</taxon>
        <taxon>Pseudomonadati</taxon>
        <taxon>Thermodesulfobacteriota</taxon>
        <taxon>Desulfovibrionia</taxon>
        <taxon>Desulfovibrionales</taxon>
        <taxon>Desulfovibrionaceae</taxon>
        <taxon>Desulfovibrio</taxon>
    </lineage>
</organism>
<dbReference type="SUPFAM" id="SSF47384">
    <property type="entry name" value="Homodimeric domain of signal transducing histidine kinase"/>
    <property type="match status" value="1"/>
</dbReference>
<evidence type="ECO:0000256" key="7">
    <source>
        <dbReference type="ARBA" id="ARBA00022840"/>
    </source>
</evidence>
<evidence type="ECO:0000256" key="8">
    <source>
        <dbReference type="ARBA" id="ARBA00023012"/>
    </source>
</evidence>
<dbReference type="Gene3D" id="3.30.565.10">
    <property type="entry name" value="Histidine kinase-like ATPase, C-terminal domain"/>
    <property type="match status" value="1"/>
</dbReference>
<dbReference type="PANTHER" id="PTHR43065:SF46">
    <property type="entry name" value="C4-DICARBOXYLATE TRANSPORT SENSOR PROTEIN DCTB"/>
    <property type="match status" value="1"/>
</dbReference>
<keyword evidence="4" id="KW-0808">Transferase</keyword>
<evidence type="ECO:0000313" key="13">
    <source>
        <dbReference type="Proteomes" id="UP000192906"/>
    </source>
</evidence>
<dbReference type="PRINTS" id="PR00344">
    <property type="entry name" value="BCTRLSENSOR"/>
</dbReference>
<dbReference type="EC" id="2.7.13.3" evidence="2"/>
<dbReference type="STRING" id="1519643.SAMN06295933_1786"/>
<dbReference type="AlphaFoldDB" id="A0A1X7DE75"/>
<feature type="coiled-coil region" evidence="9">
    <location>
        <begin position="259"/>
        <end position="291"/>
    </location>
</feature>
<keyword evidence="9" id="KW-0175">Coiled coil</keyword>
<keyword evidence="7" id="KW-0067">ATP-binding</keyword>
<keyword evidence="10" id="KW-1133">Transmembrane helix</keyword>
<dbReference type="PROSITE" id="PS50109">
    <property type="entry name" value="HIS_KIN"/>
    <property type="match status" value="1"/>
</dbReference>
<dbReference type="InterPro" id="IPR003594">
    <property type="entry name" value="HATPase_dom"/>
</dbReference>
<dbReference type="CDD" id="cd06225">
    <property type="entry name" value="HAMP"/>
    <property type="match status" value="1"/>
</dbReference>
<dbReference type="SMART" id="SM00388">
    <property type="entry name" value="HisKA"/>
    <property type="match status" value="1"/>
</dbReference>
<evidence type="ECO:0000256" key="1">
    <source>
        <dbReference type="ARBA" id="ARBA00000085"/>
    </source>
</evidence>
<keyword evidence="10" id="KW-0812">Transmembrane</keyword>
<dbReference type="InterPro" id="IPR003661">
    <property type="entry name" value="HisK_dim/P_dom"/>
</dbReference>
<dbReference type="InterPro" id="IPR036890">
    <property type="entry name" value="HATPase_C_sf"/>
</dbReference>
<evidence type="ECO:0000313" key="12">
    <source>
        <dbReference type="EMBL" id="SMF13971.1"/>
    </source>
</evidence>
<protein>
    <recommendedName>
        <fullName evidence="2">histidine kinase</fullName>
        <ecNumber evidence="2">2.7.13.3</ecNumber>
    </recommendedName>
</protein>
<dbReference type="InterPro" id="IPR004358">
    <property type="entry name" value="Sig_transdc_His_kin-like_C"/>
</dbReference>
<dbReference type="PANTHER" id="PTHR43065">
    <property type="entry name" value="SENSOR HISTIDINE KINASE"/>
    <property type="match status" value="1"/>
</dbReference>
<dbReference type="Pfam" id="PF00512">
    <property type="entry name" value="HisKA"/>
    <property type="match status" value="1"/>
</dbReference>
<evidence type="ECO:0000256" key="5">
    <source>
        <dbReference type="ARBA" id="ARBA00022741"/>
    </source>
</evidence>